<gene>
    <name evidence="1" type="ORF">CLEI1391_LOCUS4254</name>
</gene>
<dbReference type="AlphaFoldDB" id="A0A7S0R8Y7"/>
<reference evidence="1" key="1">
    <citation type="submission" date="2021-01" db="EMBL/GenBank/DDBJ databases">
        <authorList>
            <person name="Corre E."/>
            <person name="Pelletier E."/>
            <person name="Niang G."/>
            <person name="Scheremetjew M."/>
            <person name="Finn R."/>
            <person name="Kale V."/>
            <person name="Holt S."/>
            <person name="Cochrane G."/>
            <person name="Meng A."/>
            <person name="Brown T."/>
            <person name="Cohen L."/>
        </authorList>
    </citation>
    <scope>NUCLEOTIDE SEQUENCE</scope>
    <source>
        <strain evidence="1">SAG 11-49</strain>
    </source>
</reference>
<accession>A0A7S0R8Y7</accession>
<proteinExistence type="predicted"/>
<protein>
    <submittedName>
        <fullName evidence="1">Uncharacterized protein</fullName>
    </submittedName>
</protein>
<name>A0A7S0R8Y7_9CHLO</name>
<evidence type="ECO:0000313" key="1">
    <source>
        <dbReference type="EMBL" id="CAD8670638.1"/>
    </source>
</evidence>
<organism evidence="1">
    <name type="scientific">Chlamydomonas leiostraca</name>
    <dbReference type="NCBI Taxonomy" id="1034604"/>
    <lineage>
        <taxon>Eukaryota</taxon>
        <taxon>Viridiplantae</taxon>
        <taxon>Chlorophyta</taxon>
        <taxon>core chlorophytes</taxon>
        <taxon>Chlorophyceae</taxon>
        <taxon>CS clade</taxon>
        <taxon>Chlamydomonadales</taxon>
        <taxon>Chlamydomonadaceae</taxon>
        <taxon>Chlamydomonas</taxon>
    </lineage>
</organism>
<dbReference type="EMBL" id="HBFB01007549">
    <property type="protein sequence ID" value="CAD8670638.1"/>
    <property type="molecule type" value="Transcribed_RNA"/>
</dbReference>
<sequence>MEVDEGAGAGHGAARELLDAAPEPMAAVRGAEALIAAVRRGARARRLAHPVLNEDAMFAAAGLDDAIEAVHMPAPRQVEEAEPSSASSVSAGSPQGFGPRLWRMIGGLDQGDGTAMVAALRGAGVADFEMEALAAGSSSHAAAGAVLADITARLHAREEALAAREEALAAREARVEAVEARQHATNMRQAAREEELWARQAVWSSPWDVVGAYVGDAANDEAGVANDQPLLGFAFMPDE</sequence>